<dbReference type="EMBL" id="JASCZI010000019">
    <property type="protein sequence ID" value="MED6106872.1"/>
    <property type="molecule type" value="Genomic_DNA"/>
</dbReference>
<dbReference type="Proteomes" id="UP001341840">
    <property type="component" value="Unassembled WGS sequence"/>
</dbReference>
<dbReference type="InterPro" id="IPR008581">
    <property type="entry name" value="DUF863_pln"/>
</dbReference>
<dbReference type="Pfam" id="PF05904">
    <property type="entry name" value="DUF863"/>
    <property type="match status" value="1"/>
</dbReference>
<accession>A0ABU6Q5S2</accession>
<reference evidence="1 2" key="1">
    <citation type="journal article" date="2023" name="Plants (Basel)">
        <title>Bridging the Gap: Combining Genomics and Transcriptomics Approaches to Understand Stylosanthes scabra, an Orphan Legume from the Brazilian Caatinga.</title>
        <authorList>
            <person name="Ferreira-Neto J.R.C."/>
            <person name="da Silva M.D."/>
            <person name="Binneck E."/>
            <person name="de Melo N.F."/>
            <person name="da Silva R.H."/>
            <person name="de Melo A.L.T.M."/>
            <person name="Pandolfi V."/>
            <person name="Bustamante F.O."/>
            <person name="Brasileiro-Vidal A.C."/>
            <person name="Benko-Iseppon A.M."/>
        </authorList>
    </citation>
    <scope>NUCLEOTIDE SEQUENCE [LARGE SCALE GENOMIC DNA]</scope>
    <source>
        <tissue evidence="1">Leaves</tissue>
    </source>
</reference>
<proteinExistence type="predicted"/>
<evidence type="ECO:0000313" key="1">
    <source>
        <dbReference type="EMBL" id="MED6106872.1"/>
    </source>
</evidence>
<protein>
    <submittedName>
        <fullName evidence="1">Uncharacterized protein</fullName>
    </submittedName>
</protein>
<comment type="caution">
    <text evidence="1">The sequence shown here is derived from an EMBL/GenBank/DDBJ whole genome shotgun (WGS) entry which is preliminary data.</text>
</comment>
<keyword evidence="2" id="KW-1185">Reference proteome</keyword>
<dbReference type="PANTHER" id="PTHR33167">
    <property type="entry name" value="TRANSCRIPTION FACTOR, PUTATIVE (DUF863)-RELATED"/>
    <property type="match status" value="1"/>
</dbReference>
<evidence type="ECO:0000313" key="2">
    <source>
        <dbReference type="Proteomes" id="UP001341840"/>
    </source>
</evidence>
<sequence>MADIGSEQLHDRCSLEQACTQSTWLFLSSNPVRPESSMSLFEDARLSSTKMVLPERHDGIYSSIHQKPLGLQLCSDQLASHVDHEALNLSVSGVDDNRRMKSTTLGYLDQIDNSCTQNVIDLEVSSEEISNKNGIHAEYPHGFQDCHKALINKSPPKDGIARDARKCDAQKFDLNEVQLDDSASNSNDSLVTSHTTAKSFHIFGISFDISPGSNHPCSTQRKQNSKSLSDASKTLQLDETVNPVVVKTNSNCNETKVGEAGILASKCVSRTKVDPCKDLSNCTSSDLENKDTGSTRKPSVQFINSDLSCACQSQAEEKYVDGNALFESCCIVDSSDEKIVELAEASRCVQSAAQLLVKFSLNSSSKTECIKVEKEEIVKAECTDSYEQIALDLEECKDEECSASSKAYEVDMAKTNDFSLRLKRGRRFKDFQKEILPGLASLSRHEIQEDINILQAVLRSREYRKIRSRMGDHSNQCAPTRRVRSKRNYACRKFL</sequence>
<gene>
    <name evidence="1" type="ORF">PIB30_008567</name>
</gene>
<dbReference type="PANTHER" id="PTHR33167:SF29">
    <property type="entry name" value="T28K15.14 PROTEIN"/>
    <property type="match status" value="1"/>
</dbReference>
<name>A0ABU6Q5S2_9FABA</name>
<organism evidence="1 2">
    <name type="scientific">Stylosanthes scabra</name>
    <dbReference type="NCBI Taxonomy" id="79078"/>
    <lineage>
        <taxon>Eukaryota</taxon>
        <taxon>Viridiplantae</taxon>
        <taxon>Streptophyta</taxon>
        <taxon>Embryophyta</taxon>
        <taxon>Tracheophyta</taxon>
        <taxon>Spermatophyta</taxon>
        <taxon>Magnoliopsida</taxon>
        <taxon>eudicotyledons</taxon>
        <taxon>Gunneridae</taxon>
        <taxon>Pentapetalae</taxon>
        <taxon>rosids</taxon>
        <taxon>fabids</taxon>
        <taxon>Fabales</taxon>
        <taxon>Fabaceae</taxon>
        <taxon>Papilionoideae</taxon>
        <taxon>50 kb inversion clade</taxon>
        <taxon>dalbergioids sensu lato</taxon>
        <taxon>Dalbergieae</taxon>
        <taxon>Pterocarpus clade</taxon>
        <taxon>Stylosanthes</taxon>
    </lineage>
</organism>